<sequence>MLVWINGPFGGGKTQTAHELHRRWPGSVLCDPEHVGFGLHRMTPPALRGTSKTSPPGGKACTRSCRSPSPGTT</sequence>
<proteinExistence type="predicted"/>
<organism evidence="2 3">
    <name type="scientific">Actinokineospora soli</name>
    <dbReference type="NCBI Taxonomy" id="1048753"/>
    <lineage>
        <taxon>Bacteria</taxon>
        <taxon>Bacillati</taxon>
        <taxon>Actinomycetota</taxon>
        <taxon>Actinomycetes</taxon>
        <taxon>Pseudonocardiales</taxon>
        <taxon>Pseudonocardiaceae</taxon>
        <taxon>Actinokineospora</taxon>
    </lineage>
</organism>
<feature type="compositionally biased region" description="Polar residues" evidence="1">
    <location>
        <begin position="64"/>
        <end position="73"/>
    </location>
</feature>
<evidence type="ECO:0000313" key="3">
    <source>
        <dbReference type="Proteomes" id="UP001596512"/>
    </source>
</evidence>
<name>A0ABW2TUY3_9PSEU</name>
<evidence type="ECO:0000313" key="2">
    <source>
        <dbReference type="EMBL" id="MFC7616618.1"/>
    </source>
</evidence>
<dbReference type="Proteomes" id="UP001596512">
    <property type="component" value="Unassembled WGS sequence"/>
</dbReference>
<protein>
    <recommendedName>
        <fullName evidence="4">AAA domain-containing protein</fullName>
    </recommendedName>
</protein>
<dbReference type="InterPro" id="IPR027417">
    <property type="entry name" value="P-loop_NTPase"/>
</dbReference>
<reference evidence="3" key="1">
    <citation type="journal article" date="2019" name="Int. J. Syst. Evol. Microbiol.">
        <title>The Global Catalogue of Microorganisms (GCM) 10K type strain sequencing project: providing services to taxonomists for standard genome sequencing and annotation.</title>
        <authorList>
            <consortium name="The Broad Institute Genomics Platform"/>
            <consortium name="The Broad Institute Genome Sequencing Center for Infectious Disease"/>
            <person name="Wu L."/>
            <person name="Ma J."/>
        </authorList>
    </citation>
    <scope>NUCLEOTIDE SEQUENCE [LARGE SCALE GENOMIC DNA]</scope>
    <source>
        <strain evidence="3">JCM 17695</strain>
    </source>
</reference>
<evidence type="ECO:0000256" key="1">
    <source>
        <dbReference type="SAM" id="MobiDB-lite"/>
    </source>
</evidence>
<gene>
    <name evidence="2" type="ORF">ACFQV2_27315</name>
</gene>
<accession>A0ABW2TUY3</accession>
<feature type="region of interest" description="Disordered" evidence="1">
    <location>
        <begin position="41"/>
        <end position="73"/>
    </location>
</feature>
<dbReference type="Gene3D" id="3.40.50.300">
    <property type="entry name" value="P-loop containing nucleotide triphosphate hydrolases"/>
    <property type="match status" value="1"/>
</dbReference>
<evidence type="ECO:0008006" key="4">
    <source>
        <dbReference type="Google" id="ProtNLM"/>
    </source>
</evidence>
<keyword evidence="3" id="KW-1185">Reference proteome</keyword>
<comment type="caution">
    <text evidence="2">The sequence shown here is derived from an EMBL/GenBank/DDBJ whole genome shotgun (WGS) entry which is preliminary data.</text>
</comment>
<dbReference type="EMBL" id="JBHTEY010000004">
    <property type="protein sequence ID" value="MFC7616618.1"/>
    <property type="molecule type" value="Genomic_DNA"/>
</dbReference>